<reference evidence="8" key="1">
    <citation type="submission" date="2025-08" db="UniProtKB">
        <authorList>
            <consortium name="RefSeq"/>
        </authorList>
    </citation>
    <scope>IDENTIFICATION</scope>
    <source>
        <tissue evidence="8">Gonad</tissue>
    </source>
</reference>
<dbReference type="PROSITE" id="PS00383">
    <property type="entry name" value="TYR_PHOSPHATASE_1"/>
    <property type="match status" value="2"/>
</dbReference>
<feature type="domain" description="Tyrosine-protein phosphatase" evidence="5">
    <location>
        <begin position="557"/>
        <end position="815"/>
    </location>
</feature>
<evidence type="ECO:0000256" key="2">
    <source>
        <dbReference type="ARBA" id="ARBA00022912"/>
    </source>
</evidence>
<accession>A0A6P4YPL5</accession>
<feature type="domain" description="Tyrosine specific protein phosphatases" evidence="6">
    <location>
        <begin position="442"/>
        <end position="516"/>
    </location>
</feature>
<evidence type="ECO:0000313" key="8">
    <source>
        <dbReference type="RefSeq" id="XP_019631450.1"/>
    </source>
</evidence>
<dbReference type="Pfam" id="PF00102">
    <property type="entry name" value="Y_phosphatase"/>
    <property type="match status" value="2"/>
</dbReference>
<keyword evidence="4" id="KW-0472">Membrane</keyword>
<keyword evidence="4" id="KW-0812">Transmembrane</keyword>
<proteinExistence type="predicted"/>
<dbReference type="InterPro" id="IPR016130">
    <property type="entry name" value="Tyr_Pase_AS"/>
</dbReference>
<evidence type="ECO:0000256" key="1">
    <source>
        <dbReference type="ARBA" id="ARBA00013064"/>
    </source>
</evidence>
<evidence type="ECO:0000259" key="5">
    <source>
        <dbReference type="PROSITE" id="PS50055"/>
    </source>
</evidence>
<keyword evidence="2" id="KW-0378">Hydrolase</keyword>
<dbReference type="FunFam" id="3.90.190.10:FF:000088">
    <property type="entry name" value="Receptor protein-tyrosine phosphatase LAR"/>
    <property type="match status" value="1"/>
</dbReference>
<dbReference type="InterPro" id="IPR000242">
    <property type="entry name" value="PTP_cat"/>
</dbReference>
<feature type="region of interest" description="Disordered" evidence="3">
    <location>
        <begin position="186"/>
        <end position="223"/>
    </location>
</feature>
<dbReference type="InterPro" id="IPR050348">
    <property type="entry name" value="Protein-Tyr_Phosphatase"/>
</dbReference>
<keyword evidence="7" id="KW-1185">Reference proteome</keyword>
<dbReference type="OrthoDB" id="6144703at2759"/>
<dbReference type="SUPFAM" id="SSF52799">
    <property type="entry name" value="(Phosphotyrosine protein) phosphatases II"/>
    <property type="match status" value="2"/>
</dbReference>
<feature type="domain" description="Tyrosine-protein phosphatase" evidence="5">
    <location>
        <begin position="264"/>
        <end position="525"/>
    </location>
</feature>
<dbReference type="PANTHER" id="PTHR19134:SF555">
    <property type="entry name" value="RECEPTOR-TYPE TYROSINE-PROTEIN PHOSPHATASE DELTA-LIKE ISOFORM X1"/>
    <property type="match status" value="1"/>
</dbReference>
<dbReference type="PANTHER" id="PTHR19134">
    <property type="entry name" value="RECEPTOR-TYPE TYROSINE-PROTEIN PHOSPHATASE"/>
    <property type="match status" value="1"/>
</dbReference>
<dbReference type="PRINTS" id="PR00700">
    <property type="entry name" value="PRTYPHPHTASE"/>
</dbReference>
<evidence type="ECO:0000256" key="4">
    <source>
        <dbReference type="SAM" id="Phobius"/>
    </source>
</evidence>
<evidence type="ECO:0000313" key="7">
    <source>
        <dbReference type="Proteomes" id="UP000515135"/>
    </source>
</evidence>
<dbReference type="EC" id="3.1.3.48" evidence="1"/>
<keyword evidence="4" id="KW-1133">Transmembrane helix</keyword>
<organism evidence="7 8">
    <name type="scientific">Branchiostoma belcheri</name>
    <name type="common">Amphioxus</name>
    <dbReference type="NCBI Taxonomy" id="7741"/>
    <lineage>
        <taxon>Eukaryota</taxon>
        <taxon>Metazoa</taxon>
        <taxon>Chordata</taxon>
        <taxon>Cephalochordata</taxon>
        <taxon>Leptocardii</taxon>
        <taxon>Amphioxiformes</taxon>
        <taxon>Branchiostomatidae</taxon>
        <taxon>Branchiostoma</taxon>
    </lineage>
</organism>
<dbReference type="InterPro" id="IPR003595">
    <property type="entry name" value="Tyr_Pase_cat"/>
</dbReference>
<dbReference type="SMART" id="SM00194">
    <property type="entry name" value="PTPc"/>
    <property type="match status" value="2"/>
</dbReference>
<dbReference type="GO" id="GO:0004725">
    <property type="term" value="F:protein tyrosine phosphatase activity"/>
    <property type="evidence" value="ECO:0007669"/>
    <property type="project" value="UniProtKB-EC"/>
</dbReference>
<dbReference type="FunFam" id="3.90.190.10:FF:000021">
    <property type="entry name" value="Receptor-type tyrosine-protein phosphatase alpha"/>
    <property type="match status" value="1"/>
</dbReference>
<feature type="domain" description="Tyrosine specific protein phosphatases" evidence="6">
    <location>
        <begin position="731"/>
        <end position="806"/>
    </location>
</feature>
<dbReference type="RefSeq" id="XP_019631450.1">
    <property type="nucleotide sequence ID" value="XM_019775891.1"/>
</dbReference>
<keyword evidence="2" id="KW-0904">Protein phosphatase</keyword>
<feature type="transmembrane region" description="Helical" evidence="4">
    <location>
        <begin position="152"/>
        <end position="176"/>
    </location>
</feature>
<dbReference type="PROSITE" id="PS50055">
    <property type="entry name" value="TYR_PHOSPHATASE_PTP"/>
    <property type="match status" value="2"/>
</dbReference>
<dbReference type="AlphaFoldDB" id="A0A6P4YPL5"/>
<evidence type="ECO:0000259" key="6">
    <source>
        <dbReference type="PROSITE" id="PS50056"/>
    </source>
</evidence>
<name>A0A6P4YPL5_BRABE</name>
<evidence type="ECO:0000256" key="3">
    <source>
        <dbReference type="SAM" id="MobiDB-lite"/>
    </source>
</evidence>
<dbReference type="KEGG" id="bbel:109475284"/>
<dbReference type="Gene3D" id="3.90.190.10">
    <property type="entry name" value="Protein tyrosine phosphatase superfamily"/>
    <property type="match status" value="2"/>
</dbReference>
<dbReference type="InterPro" id="IPR000387">
    <property type="entry name" value="Tyr_Pase_dom"/>
</dbReference>
<gene>
    <name evidence="8" type="primary">LOC109475284</name>
</gene>
<protein>
    <recommendedName>
        <fullName evidence="1">protein-tyrosine-phosphatase</fullName>
        <ecNumber evidence="1">3.1.3.48</ecNumber>
    </recommendedName>
</protein>
<dbReference type="SMART" id="SM00404">
    <property type="entry name" value="PTPc_motif"/>
    <property type="match status" value="2"/>
</dbReference>
<dbReference type="PROSITE" id="PS50056">
    <property type="entry name" value="TYR_PHOSPHATASE_2"/>
    <property type="match status" value="2"/>
</dbReference>
<dbReference type="Proteomes" id="UP000515135">
    <property type="component" value="Unplaced"/>
</dbReference>
<dbReference type="GeneID" id="109475284"/>
<sequence>MTLPDINSRNGPISCYHVIVVPMESGESLQQLSTRMGGPDVILTPDAPLLGRTTPYIALAYSGNNYVSGDITIGSGESCTDPCCQFEEVEGAPQPDNRQLSPGSAYTATVRAYVSGGNRRKRAASQAQKSSAYITPVTTSSISGNPDQGSSVGGIVGGILAVVAVISAAAVALVLYRRHQAAKEDDLVPPPLPPRWHAGEEELGGAVGPATLDDEAPVPKPKPLLSMKRRKFSSKKTLDFRQPIPIEKLEREFNLRHANDDQLFTQEYKSLPAPFGREHAEAYYNQENASRNRFKNIIAYDNGLVTLTPIEGVPGSGYIHASYIDGYKEERKYIAAQGPMDNTIDDFWRMIWETGSTAIVMVTNLQENQKKKCSQYWPDSGEKLYAADYEDGGITVTLAETVPMVDYVTRVLLIGKGEMKSRKVTHFHFTSWPDFGLPRSPMGLLKFRKTVMSALPPDCRPIVVHCSAGVGRTGTFITADAMLDMIKEEGKVDVFGFVSQMRQNRSNMVQTAAQYVFIFKALLEQHLYGDTETEVSNIHRYMQNLRKVCPETAKTGMETEFQKLIRIPIDKANMRSGNLPENVSKNRLLQVLPYDTSRVILQHRIGVKGADYINASFIDGYRQKDAYIATQGPLDRTVEDFWRMVWEWNSCSIVMITQLWEKSQCKCAMYWPEEGLQSYGDLTVSLQEETGFPEYTLRTFGVSSHKDGTTRTVQQFHFHGWPEVGIPDSAAGMIDLIGQVQKQQQHSGNGPITVHCSSGAGRTGAFCAISTVLERVKAEGVCDVFQVVKALRLQRPHMVQTLDQYQFCYQAVVEYLDSFDHYANFR</sequence>
<dbReference type="InterPro" id="IPR029021">
    <property type="entry name" value="Prot-tyrosine_phosphatase-like"/>
</dbReference>